<evidence type="ECO:0000259" key="6">
    <source>
        <dbReference type="Pfam" id="PF00586"/>
    </source>
</evidence>
<protein>
    <recommendedName>
        <fullName evidence="2">phosphoribosylformylglycinamidine cyclo-ligase</fullName>
        <ecNumber evidence="2">6.3.3.1</ecNumber>
    </recommendedName>
</protein>
<dbReference type="CDD" id="cd02196">
    <property type="entry name" value="PurM"/>
    <property type="match status" value="1"/>
</dbReference>
<comment type="pathway">
    <text evidence="1">Purine metabolism; IMP biosynthesis via de novo pathway; 5-amino-1-(5-phospho-D-ribosyl)imidazole from N(2)-formyl-N(1)-(5-phospho-D-ribosyl)glycinamide: step 2/2.</text>
</comment>
<dbReference type="Proteomes" id="UP000009062">
    <property type="component" value="Chromosome"/>
</dbReference>
<dbReference type="PANTHER" id="PTHR10520:SF12">
    <property type="entry name" value="TRIFUNCTIONAL PURINE BIOSYNTHETIC PROTEIN ADENOSINE-3"/>
    <property type="match status" value="1"/>
</dbReference>
<dbReference type="GO" id="GO:0004641">
    <property type="term" value="F:phosphoribosylformylglycinamidine cyclo-ligase activity"/>
    <property type="evidence" value="ECO:0007669"/>
    <property type="project" value="UniProtKB-EC"/>
</dbReference>
<dbReference type="GO" id="GO:0006189">
    <property type="term" value="P:'de novo' IMP biosynthetic process"/>
    <property type="evidence" value="ECO:0007669"/>
    <property type="project" value="UniProtKB-UniPathway"/>
</dbReference>
<keyword evidence="9" id="KW-1185">Reference proteome</keyword>
<dbReference type="Gene3D" id="3.30.1330.10">
    <property type="entry name" value="PurM-like, N-terminal domain"/>
    <property type="match status" value="1"/>
</dbReference>
<evidence type="ECO:0000256" key="4">
    <source>
        <dbReference type="ARBA" id="ARBA00022741"/>
    </source>
</evidence>
<dbReference type="GO" id="GO:0005829">
    <property type="term" value="C:cytosol"/>
    <property type="evidence" value="ECO:0007669"/>
    <property type="project" value="TreeGrafter"/>
</dbReference>
<evidence type="ECO:0000256" key="3">
    <source>
        <dbReference type="ARBA" id="ARBA00022598"/>
    </source>
</evidence>
<dbReference type="AlphaFoldDB" id="H6QDV4"/>
<proteinExistence type="predicted"/>
<dbReference type="InterPro" id="IPR016188">
    <property type="entry name" value="PurM-like_N"/>
</dbReference>
<sequence>MRYKDAGVDLDKQKTIHAVARRLLSGGEGAYVRWIEIGSHDLALHVDGVGTKTVWLLQAGKIEVAGWDCLAVNINDVVCDGFKAVAVVDYIAVSPGLEDAAARVLKGLERASAEADVVILGGETAIMPDVVNGIDVVCTVLGVREATPRPPSIGDYVVGVESSGPHANGYSLLRRLFRLDEEICGVPVAESLLQPVVMYHKILPLFQEGLIKAAAHITGGGFTKLKRALGNLGAELELGQLPCWARAVLKKGVPKDEAYRVFNMGIGIALVTDKPADLVRRLEDLGYSARVIGRVKPEGSIAVDGVRVS</sequence>
<dbReference type="EMBL" id="CP003316">
    <property type="protein sequence ID" value="AFA40724.1"/>
    <property type="molecule type" value="Genomic_DNA"/>
</dbReference>
<dbReference type="InterPro" id="IPR004733">
    <property type="entry name" value="PurM_cligase"/>
</dbReference>
<dbReference type="eggNOG" id="arCOG00639">
    <property type="taxonomic scope" value="Archaea"/>
</dbReference>
<dbReference type="EC" id="6.3.3.1" evidence="2"/>
<dbReference type="PANTHER" id="PTHR10520">
    <property type="entry name" value="TRIFUNCTIONAL PURINE BIOSYNTHETIC PROTEIN ADENOSINE-3-RELATED"/>
    <property type="match status" value="1"/>
</dbReference>
<dbReference type="GO" id="GO:0004637">
    <property type="term" value="F:phosphoribosylamine-glycine ligase activity"/>
    <property type="evidence" value="ECO:0007669"/>
    <property type="project" value="TreeGrafter"/>
</dbReference>
<organism evidence="8 9">
    <name type="scientific">Pyrobaculum oguniense (strain DSM 13380 / JCM 10595 / TE7)</name>
    <dbReference type="NCBI Taxonomy" id="698757"/>
    <lineage>
        <taxon>Archaea</taxon>
        <taxon>Thermoproteota</taxon>
        <taxon>Thermoprotei</taxon>
        <taxon>Thermoproteales</taxon>
        <taxon>Thermoproteaceae</taxon>
        <taxon>Pyrobaculum</taxon>
    </lineage>
</organism>
<dbReference type="InterPro" id="IPR010918">
    <property type="entry name" value="PurM-like_C_dom"/>
</dbReference>
<accession>H6QDV4</accession>
<dbReference type="KEGG" id="pog:Pogu_2697"/>
<dbReference type="InterPro" id="IPR036921">
    <property type="entry name" value="PurM-like_N_sf"/>
</dbReference>
<dbReference type="GO" id="GO:0046084">
    <property type="term" value="P:adenine biosynthetic process"/>
    <property type="evidence" value="ECO:0007669"/>
    <property type="project" value="TreeGrafter"/>
</dbReference>
<dbReference type="Pfam" id="PF00586">
    <property type="entry name" value="AIRS"/>
    <property type="match status" value="1"/>
</dbReference>
<feature type="domain" description="PurM-like C-terminal" evidence="7">
    <location>
        <begin position="153"/>
        <end position="303"/>
    </location>
</feature>
<evidence type="ECO:0000313" key="9">
    <source>
        <dbReference type="Proteomes" id="UP000009062"/>
    </source>
</evidence>
<evidence type="ECO:0000313" key="8">
    <source>
        <dbReference type="EMBL" id="AFA40724.1"/>
    </source>
</evidence>
<keyword evidence="4" id="KW-0547">Nucleotide-binding</keyword>
<dbReference type="SUPFAM" id="SSF55326">
    <property type="entry name" value="PurM N-terminal domain-like"/>
    <property type="match status" value="1"/>
</dbReference>
<feature type="domain" description="PurM-like N-terminal" evidence="6">
    <location>
        <begin position="37"/>
        <end position="143"/>
    </location>
</feature>
<dbReference type="STRING" id="698757.Pogu_2697"/>
<dbReference type="HOGENOM" id="CLU_047116_0_0_2"/>
<reference evidence="8 9" key="1">
    <citation type="journal article" date="2012" name="Stand. Genomic Sci.">
        <title>Complete genome sequence of Pyrobaculum oguniense.</title>
        <authorList>
            <person name="Bernick D.L."/>
            <person name="Karplus K."/>
            <person name="Lui L.M."/>
            <person name="Coker J.K."/>
            <person name="Murphy J.N."/>
            <person name="Chan P.P."/>
            <person name="Cozen A.E."/>
            <person name="Lowe T.M."/>
        </authorList>
    </citation>
    <scope>NUCLEOTIDE SEQUENCE [LARGE SCALE GENOMIC DNA]</scope>
    <source>
        <strain evidence="8 9">TE7</strain>
    </source>
</reference>
<evidence type="ECO:0000256" key="5">
    <source>
        <dbReference type="ARBA" id="ARBA00022840"/>
    </source>
</evidence>
<gene>
    <name evidence="8" type="ordered locus">Pogu_2697</name>
</gene>
<dbReference type="SUPFAM" id="SSF56042">
    <property type="entry name" value="PurM C-terminal domain-like"/>
    <property type="match status" value="1"/>
</dbReference>
<evidence type="ECO:0000256" key="2">
    <source>
        <dbReference type="ARBA" id="ARBA00013047"/>
    </source>
</evidence>
<evidence type="ECO:0000256" key="1">
    <source>
        <dbReference type="ARBA" id="ARBA00004686"/>
    </source>
</evidence>
<dbReference type="Pfam" id="PF02769">
    <property type="entry name" value="AIRS_C"/>
    <property type="match status" value="1"/>
</dbReference>
<dbReference type="InterPro" id="IPR036676">
    <property type="entry name" value="PurM-like_C_sf"/>
</dbReference>
<name>H6QDV4_PYROT</name>
<dbReference type="GO" id="GO:0005524">
    <property type="term" value="F:ATP binding"/>
    <property type="evidence" value="ECO:0007669"/>
    <property type="project" value="UniProtKB-KW"/>
</dbReference>
<dbReference type="UniPathway" id="UPA00074">
    <property type="reaction ID" value="UER00129"/>
</dbReference>
<keyword evidence="5" id="KW-0067">ATP-binding</keyword>
<evidence type="ECO:0000259" key="7">
    <source>
        <dbReference type="Pfam" id="PF02769"/>
    </source>
</evidence>
<keyword evidence="3 8" id="KW-0436">Ligase</keyword>
<dbReference type="Gene3D" id="3.90.650.10">
    <property type="entry name" value="PurM-like C-terminal domain"/>
    <property type="match status" value="1"/>
</dbReference>